<dbReference type="GO" id="GO:0016887">
    <property type="term" value="F:ATP hydrolysis activity"/>
    <property type="evidence" value="ECO:0007669"/>
    <property type="project" value="InterPro"/>
</dbReference>
<keyword evidence="1" id="KW-0547">Nucleotide-binding</keyword>
<feature type="domain" description="ABC transporter" evidence="3">
    <location>
        <begin position="5"/>
        <end position="230"/>
    </location>
</feature>
<dbReference type="SUPFAM" id="SSF52540">
    <property type="entry name" value="P-loop containing nucleoside triphosphate hydrolases"/>
    <property type="match status" value="1"/>
</dbReference>
<evidence type="ECO:0000313" key="5">
    <source>
        <dbReference type="Proteomes" id="UP000040576"/>
    </source>
</evidence>
<keyword evidence="5" id="KW-1185">Reference proteome</keyword>
<evidence type="ECO:0000256" key="2">
    <source>
        <dbReference type="ARBA" id="ARBA00022840"/>
    </source>
</evidence>
<dbReference type="RefSeq" id="WP_034772331.1">
    <property type="nucleotide sequence ID" value="NZ_CCRF01000081.1"/>
</dbReference>
<keyword evidence="2" id="KW-0067">ATP-binding</keyword>
<dbReference type="PANTHER" id="PTHR43158:SF5">
    <property type="entry name" value="ABC TRANSPORTER, ATP-BINDING PROTEIN"/>
    <property type="match status" value="1"/>
</dbReference>
<dbReference type="InterPro" id="IPR003593">
    <property type="entry name" value="AAA+_ATPase"/>
</dbReference>
<reference evidence="4 5" key="1">
    <citation type="submission" date="2014-07" db="EMBL/GenBank/DDBJ databases">
        <authorList>
            <person name="Wibberg Daniel"/>
        </authorList>
    </citation>
    <scope>NUCLEOTIDE SEQUENCE [LARGE SCALE GENOMIC DNA]</scope>
</reference>
<dbReference type="PANTHER" id="PTHR43158">
    <property type="entry name" value="SKFA PEPTIDE EXPORT ATP-BINDING PROTEIN SKFE"/>
    <property type="match status" value="1"/>
</dbReference>
<dbReference type="EMBL" id="CCRF01000081">
    <property type="protein sequence ID" value="CEE02636.1"/>
    <property type="molecule type" value="Genomic_DNA"/>
</dbReference>
<dbReference type="CDD" id="cd03230">
    <property type="entry name" value="ABC_DR_subfamily_A"/>
    <property type="match status" value="1"/>
</dbReference>
<organism evidence="4 5">
    <name type="scientific">Caldibacillus thermoamylovorans</name>
    <dbReference type="NCBI Taxonomy" id="35841"/>
    <lineage>
        <taxon>Bacteria</taxon>
        <taxon>Bacillati</taxon>
        <taxon>Bacillota</taxon>
        <taxon>Bacilli</taxon>
        <taxon>Bacillales</taxon>
        <taxon>Bacillaceae</taxon>
        <taxon>Caldibacillus</taxon>
    </lineage>
</organism>
<dbReference type="PROSITE" id="PS50893">
    <property type="entry name" value="ABC_TRANSPORTER_2"/>
    <property type="match status" value="1"/>
</dbReference>
<evidence type="ECO:0000313" key="4">
    <source>
        <dbReference type="EMBL" id="CEE02636.1"/>
    </source>
</evidence>
<dbReference type="GO" id="GO:0005524">
    <property type="term" value="F:ATP binding"/>
    <property type="evidence" value="ECO:0007669"/>
    <property type="project" value="UniProtKB-KW"/>
</dbReference>
<sequence>MNKFIEVNNLCLSYKNQQVIKNISFSLEQGKIYGLIGRNGAGKTSLLSLLASFNQPTAGTIKIDGEVPFENARIMQEVAFIYDRDFKDESSPVKEMFDTLKRYRPNFDEEYAKYLLDRFELPLKKPVNKLSKGKKAALNVTIGLSSRAPITIFDEAYLGMDAPTRTFFYKELLEDQARYPRTFILSTHLVSEMDYLFEEVLIIHRGELVFHDDFETLISRGAAITGDFSKVDQFVQGKKKLSEQTLGRTKSVMIYGNLTEEEKEKARSIGLDIGPVNLQDLFIYLTEEGK</sequence>
<name>A0A090IX05_9BACI</name>
<dbReference type="Pfam" id="PF00005">
    <property type="entry name" value="ABC_tran"/>
    <property type="match status" value="1"/>
</dbReference>
<protein>
    <submittedName>
        <fullName evidence="4">ABC transporter related protein</fullName>
    </submittedName>
</protein>
<evidence type="ECO:0000256" key="1">
    <source>
        <dbReference type="ARBA" id="ARBA00022741"/>
    </source>
</evidence>
<proteinExistence type="predicted"/>
<dbReference type="AlphaFoldDB" id="A0A090IX05"/>
<dbReference type="InterPro" id="IPR027417">
    <property type="entry name" value="P-loop_NTPase"/>
</dbReference>
<evidence type="ECO:0000259" key="3">
    <source>
        <dbReference type="PROSITE" id="PS50893"/>
    </source>
</evidence>
<dbReference type="Gene3D" id="3.40.50.300">
    <property type="entry name" value="P-loop containing nucleotide triphosphate hydrolases"/>
    <property type="match status" value="1"/>
</dbReference>
<dbReference type="Proteomes" id="UP000040576">
    <property type="component" value="Unassembled WGS sequence"/>
</dbReference>
<dbReference type="SMART" id="SM00382">
    <property type="entry name" value="AAA"/>
    <property type="match status" value="1"/>
</dbReference>
<accession>A0A090IX05</accession>
<gene>
    <name evidence="4" type="ORF">BT1A1_2845</name>
</gene>
<dbReference type="InterPro" id="IPR003439">
    <property type="entry name" value="ABC_transporter-like_ATP-bd"/>
</dbReference>